<accession>A0A6J5KQ03</accession>
<dbReference type="EMBL" id="LR796167">
    <property type="protein sequence ID" value="CAB4123223.1"/>
    <property type="molecule type" value="Genomic_DNA"/>
</dbReference>
<name>A0A6J5KQ03_9CAUD</name>
<proteinExistence type="predicted"/>
<protein>
    <submittedName>
        <fullName evidence="1">Uncharacterized protein</fullName>
    </submittedName>
</protein>
<gene>
    <name evidence="1" type="ORF">UFOVP29_382</name>
</gene>
<organism evidence="1">
    <name type="scientific">uncultured Caudovirales phage</name>
    <dbReference type="NCBI Taxonomy" id="2100421"/>
    <lineage>
        <taxon>Viruses</taxon>
        <taxon>Duplodnaviria</taxon>
        <taxon>Heunggongvirae</taxon>
        <taxon>Uroviricota</taxon>
        <taxon>Caudoviricetes</taxon>
        <taxon>Peduoviridae</taxon>
        <taxon>Maltschvirus</taxon>
        <taxon>Maltschvirus maltsch</taxon>
    </lineage>
</organism>
<evidence type="ECO:0000313" key="1">
    <source>
        <dbReference type="EMBL" id="CAB4123223.1"/>
    </source>
</evidence>
<sequence>MQIMNFDNIRQARMQSLLCNYIVPVADSELACFAGVVMPHPDLCVFLIWNITNQRSKVHLWWQQNRWQRIEELNPELNFHTHYHDVNHWTKTINAVFHKQLAAMNDDDVIALCDIFWPEEYDQFVA</sequence>
<reference evidence="1" key="1">
    <citation type="submission" date="2020-04" db="EMBL/GenBank/DDBJ databases">
        <authorList>
            <person name="Chiriac C."/>
            <person name="Salcher M."/>
            <person name="Ghai R."/>
            <person name="Kavagutti S V."/>
        </authorList>
    </citation>
    <scope>NUCLEOTIDE SEQUENCE</scope>
</reference>